<feature type="transmembrane region" description="Helical" evidence="8">
    <location>
        <begin position="219"/>
        <end position="239"/>
    </location>
</feature>
<dbReference type="GO" id="GO:0071555">
    <property type="term" value="P:cell wall organization"/>
    <property type="evidence" value="ECO:0007669"/>
    <property type="project" value="TreeGrafter"/>
</dbReference>
<dbReference type="EMBL" id="LGCL01000040">
    <property type="protein sequence ID" value="KPL72097.1"/>
    <property type="molecule type" value="Genomic_DNA"/>
</dbReference>
<organism evidence="9 10">
    <name type="scientific">Ornatilinea apprima</name>
    <dbReference type="NCBI Taxonomy" id="1134406"/>
    <lineage>
        <taxon>Bacteria</taxon>
        <taxon>Bacillati</taxon>
        <taxon>Chloroflexota</taxon>
        <taxon>Anaerolineae</taxon>
        <taxon>Anaerolineales</taxon>
        <taxon>Anaerolineaceae</taxon>
        <taxon>Ornatilinea</taxon>
    </lineage>
</organism>
<keyword evidence="3" id="KW-0808">Transferase</keyword>
<comment type="cofactor">
    <cofactor evidence="7">
        <name>Mg(2+)</name>
        <dbReference type="ChEBI" id="CHEBI:18420"/>
    </cofactor>
</comment>
<feature type="binding site" evidence="7">
    <location>
        <position position="223"/>
    </location>
    <ligand>
        <name>Mg(2+)</name>
        <dbReference type="ChEBI" id="CHEBI:18420"/>
    </ligand>
</feature>
<feature type="transmembrane region" description="Helical" evidence="8">
    <location>
        <begin position="195"/>
        <end position="212"/>
    </location>
</feature>
<evidence type="ECO:0000256" key="5">
    <source>
        <dbReference type="ARBA" id="ARBA00022989"/>
    </source>
</evidence>
<keyword evidence="5 8" id="KW-1133">Transmembrane helix</keyword>
<dbReference type="PANTHER" id="PTHR22926">
    <property type="entry name" value="PHOSPHO-N-ACETYLMURAMOYL-PENTAPEPTIDE-TRANSFERASE"/>
    <property type="match status" value="1"/>
</dbReference>
<dbReference type="CDD" id="cd06853">
    <property type="entry name" value="GT_WecA_like"/>
    <property type="match status" value="1"/>
</dbReference>
<feature type="transmembrane region" description="Helical" evidence="8">
    <location>
        <begin position="12"/>
        <end position="30"/>
    </location>
</feature>
<keyword evidence="7" id="KW-0460">Magnesium</keyword>
<evidence type="ECO:0000256" key="7">
    <source>
        <dbReference type="PIRSR" id="PIRSR600715-1"/>
    </source>
</evidence>
<name>A0A0P6XAB5_9CHLR</name>
<feature type="transmembrane region" description="Helical" evidence="8">
    <location>
        <begin position="56"/>
        <end position="75"/>
    </location>
</feature>
<feature type="transmembrane region" description="Helical" evidence="8">
    <location>
        <begin position="251"/>
        <end position="270"/>
    </location>
</feature>
<evidence type="ECO:0000256" key="8">
    <source>
        <dbReference type="SAM" id="Phobius"/>
    </source>
</evidence>
<feature type="transmembrane region" description="Helical" evidence="8">
    <location>
        <begin position="328"/>
        <end position="345"/>
    </location>
</feature>
<feature type="transmembrane region" description="Helical" evidence="8">
    <location>
        <begin position="302"/>
        <end position="322"/>
    </location>
</feature>
<dbReference type="RefSeq" id="WP_075064166.1">
    <property type="nucleotide sequence ID" value="NZ_LGCL01000040.1"/>
</dbReference>
<dbReference type="GO" id="GO:0009103">
    <property type="term" value="P:lipopolysaccharide biosynthetic process"/>
    <property type="evidence" value="ECO:0007669"/>
    <property type="project" value="TreeGrafter"/>
</dbReference>
<comment type="caution">
    <text evidence="9">The sequence shown here is derived from an EMBL/GenBank/DDBJ whole genome shotgun (WGS) entry which is preliminary data.</text>
</comment>
<keyword evidence="10" id="KW-1185">Reference proteome</keyword>
<keyword evidence="7" id="KW-0479">Metal-binding</keyword>
<keyword evidence="2" id="KW-1003">Cell membrane</keyword>
<dbReference type="InterPro" id="IPR000715">
    <property type="entry name" value="Glycosyl_transferase_4"/>
</dbReference>
<evidence type="ECO:0000256" key="2">
    <source>
        <dbReference type="ARBA" id="ARBA00022475"/>
    </source>
</evidence>
<evidence type="ECO:0008006" key="11">
    <source>
        <dbReference type="Google" id="ProtNLM"/>
    </source>
</evidence>
<accession>A0A0P6XAB5</accession>
<sequence>MEFSLKLFLNILQVLFISVVISLATSFFSLKTTPRLGLMDIPGSAPHKQHSRPTPLGGGISLVMALVITAFLFGFWRQSELRSLLLPALIIFAFALWDDKSGLGALPKLVGQIAASICMIWLGTRVRVLEYSGFFWGDFFSLKVALDWGITIFWMVGITNAFNLVDSMDGLVVGLSSWAAGFFLLVLISSGQTELALFTAALFGCLIALTFFNSAPAKMFLGDSGAQTIGFLMAGIAILYTPQGAFQESSWFTPIMFLAVPIFDTALVTFSRIRRGDKFYISHLDHTYHRLIKLGLDSNQGVMLMHLTGLILQAVAITALFLQPLYANLIFLLVLIVGAVLILVLDRYSFWPRINPPD</sequence>
<dbReference type="Proteomes" id="UP000050417">
    <property type="component" value="Unassembled WGS sequence"/>
</dbReference>
<evidence type="ECO:0000313" key="9">
    <source>
        <dbReference type="EMBL" id="KPL72097.1"/>
    </source>
</evidence>
<keyword evidence="4 8" id="KW-0812">Transmembrane</keyword>
<feature type="transmembrane region" description="Helical" evidence="8">
    <location>
        <begin position="148"/>
        <end position="165"/>
    </location>
</feature>
<feature type="transmembrane region" description="Helical" evidence="8">
    <location>
        <begin position="81"/>
        <end position="97"/>
    </location>
</feature>
<proteinExistence type="predicted"/>
<evidence type="ECO:0000256" key="3">
    <source>
        <dbReference type="ARBA" id="ARBA00022679"/>
    </source>
</evidence>
<evidence type="ECO:0000256" key="4">
    <source>
        <dbReference type="ARBA" id="ARBA00022692"/>
    </source>
</evidence>
<keyword evidence="6 8" id="KW-0472">Membrane</keyword>
<protein>
    <recommendedName>
        <fullName evidence="11">Glycosyl transferase</fullName>
    </recommendedName>
</protein>
<dbReference type="PANTHER" id="PTHR22926:SF3">
    <property type="entry name" value="UNDECAPRENYL-PHOSPHATE ALPHA-N-ACETYLGLUCOSAMINYL 1-PHOSPHATE TRANSFERASE"/>
    <property type="match status" value="1"/>
</dbReference>
<dbReference type="OrthoDB" id="9805475at2"/>
<dbReference type="GO" id="GO:0046872">
    <property type="term" value="F:metal ion binding"/>
    <property type="evidence" value="ECO:0007669"/>
    <property type="project" value="UniProtKB-KW"/>
</dbReference>
<dbReference type="STRING" id="1134406.ADN00_16645"/>
<gene>
    <name evidence="9" type="ORF">ADN00_16645</name>
</gene>
<feature type="transmembrane region" description="Helical" evidence="8">
    <location>
        <begin position="172"/>
        <end position="189"/>
    </location>
</feature>
<dbReference type="Pfam" id="PF00953">
    <property type="entry name" value="Glycos_transf_4"/>
    <property type="match status" value="1"/>
</dbReference>
<dbReference type="GO" id="GO:0044038">
    <property type="term" value="P:cell wall macromolecule biosynthetic process"/>
    <property type="evidence" value="ECO:0007669"/>
    <property type="project" value="TreeGrafter"/>
</dbReference>
<evidence type="ECO:0000256" key="1">
    <source>
        <dbReference type="ARBA" id="ARBA00004651"/>
    </source>
</evidence>
<feature type="binding site" evidence="7">
    <location>
        <position position="163"/>
    </location>
    <ligand>
        <name>Mg(2+)</name>
        <dbReference type="ChEBI" id="CHEBI:18420"/>
    </ligand>
</feature>
<evidence type="ECO:0000313" key="10">
    <source>
        <dbReference type="Proteomes" id="UP000050417"/>
    </source>
</evidence>
<reference evidence="9 10" key="1">
    <citation type="submission" date="2015-07" db="EMBL/GenBank/DDBJ databases">
        <title>Genome sequence of Ornatilinea apprima DSM 23815.</title>
        <authorList>
            <person name="Hemp J."/>
            <person name="Ward L.M."/>
            <person name="Pace L.A."/>
            <person name="Fischer W.W."/>
        </authorList>
    </citation>
    <scope>NUCLEOTIDE SEQUENCE [LARGE SCALE GENOMIC DNA]</scope>
    <source>
        <strain evidence="9 10">P3M-1</strain>
    </source>
</reference>
<dbReference type="GO" id="GO:0005886">
    <property type="term" value="C:plasma membrane"/>
    <property type="evidence" value="ECO:0007669"/>
    <property type="project" value="UniProtKB-SubCell"/>
</dbReference>
<comment type="subcellular location">
    <subcellularLocation>
        <location evidence="1">Cell membrane</location>
        <topology evidence="1">Multi-pass membrane protein</topology>
    </subcellularLocation>
</comment>
<evidence type="ECO:0000256" key="6">
    <source>
        <dbReference type="ARBA" id="ARBA00023136"/>
    </source>
</evidence>
<dbReference type="GO" id="GO:0016780">
    <property type="term" value="F:phosphotransferase activity, for other substituted phosphate groups"/>
    <property type="evidence" value="ECO:0007669"/>
    <property type="project" value="InterPro"/>
</dbReference>
<dbReference type="AlphaFoldDB" id="A0A0P6XAB5"/>